<evidence type="ECO:0000313" key="3">
    <source>
        <dbReference type="EMBL" id="CAF96674.1"/>
    </source>
</evidence>
<evidence type="ECO:0000256" key="1">
    <source>
        <dbReference type="SAM" id="MobiDB-lite"/>
    </source>
</evidence>
<dbReference type="PANTHER" id="PTHR46492">
    <property type="entry name" value="DYNEIN ASSEMBLY FACTOR 4, AXONEMAL"/>
    <property type="match status" value="1"/>
</dbReference>
<dbReference type="GO" id="GO:0005576">
    <property type="term" value="C:extracellular region"/>
    <property type="evidence" value="ECO:0007669"/>
    <property type="project" value="GOC"/>
</dbReference>
<dbReference type="InterPro" id="IPR008978">
    <property type="entry name" value="HSP20-like_chaperone"/>
</dbReference>
<proteinExistence type="predicted"/>
<dbReference type="GO" id="GO:0030331">
    <property type="term" value="F:nuclear estrogen receptor binding"/>
    <property type="evidence" value="ECO:0007669"/>
    <property type="project" value="TreeGrafter"/>
</dbReference>
<dbReference type="GO" id="GO:0007368">
    <property type="term" value="P:determination of left/right symmetry"/>
    <property type="evidence" value="ECO:0007669"/>
    <property type="project" value="TreeGrafter"/>
</dbReference>
<dbReference type="OrthoDB" id="348005at2759"/>
<feature type="compositionally biased region" description="Basic and acidic residues" evidence="1">
    <location>
        <begin position="159"/>
        <end position="175"/>
    </location>
</feature>
<feature type="compositionally biased region" description="Gly residues" evidence="1">
    <location>
        <begin position="181"/>
        <end position="198"/>
    </location>
</feature>
<feature type="domain" description="CS" evidence="2">
    <location>
        <begin position="3"/>
        <end position="106"/>
    </location>
</feature>
<evidence type="ECO:0000259" key="2">
    <source>
        <dbReference type="PROSITE" id="PS51203"/>
    </source>
</evidence>
<dbReference type="PANTHER" id="PTHR46492:SF1">
    <property type="entry name" value="DYNEIN AXONEMAL ASSEMBLY FACTOR 4"/>
    <property type="match status" value="1"/>
</dbReference>
<gene>
    <name evidence="3" type="ORF">GSTENG00013796001</name>
</gene>
<comment type="caution">
    <text evidence="3">The sequence shown here is derived from an EMBL/GenBank/DDBJ whole genome shotgun (WGS) entry which is preliminary data.</text>
</comment>
<name>Q4SRQ8_TETNG</name>
<dbReference type="InterPro" id="IPR052004">
    <property type="entry name" value="Dynein_assembly_factor_4"/>
</dbReference>
<dbReference type="GO" id="GO:0036158">
    <property type="term" value="P:outer dynein arm assembly"/>
    <property type="evidence" value="ECO:0007669"/>
    <property type="project" value="TreeGrafter"/>
</dbReference>
<dbReference type="GO" id="GO:0007507">
    <property type="term" value="P:heart development"/>
    <property type="evidence" value="ECO:0007669"/>
    <property type="project" value="TreeGrafter"/>
</dbReference>
<dbReference type="Pfam" id="PF04969">
    <property type="entry name" value="CS"/>
    <property type="match status" value="1"/>
</dbReference>
<reference evidence="3" key="2">
    <citation type="submission" date="2004-02" db="EMBL/GenBank/DDBJ databases">
        <authorList>
            <consortium name="Genoscope"/>
            <consortium name="Whitehead Institute Centre for Genome Research"/>
        </authorList>
    </citation>
    <scope>NUCLEOTIDE SEQUENCE</scope>
</reference>
<accession>Q4SRQ8</accession>
<dbReference type="SUPFAM" id="SSF49764">
    <property type="entry name" value="HSP20-like chaperones"/>
    <property type="match status" value="1"/>
</dbReference>
<sequence length="257" mass="28665">MPLEFPDWTWTQSESTVCIQLPLRGAAGTADIVSTERYLKVETRAQVLSRDRKTTLVCAQVHQPPYLFEAFLFQPVDEAAGTARLTDTRVVISLPKKTPGLWTRLRADAGPEERRRLREEALRSHQEALSSGARLRAESKAEDSRYALRAMMELEEEERERIREMKESEREKMEAELSGLEAGGGGRSRKAGTGGGRGAAHVGDRPLRPSVLLTRLQLGAAAGRFLLHEPQDTSGWPSPPGPSPRHCGSHGWPRRRR</sequence>
<reference evidence="3" key="1">
    <citation type="journal article" date="2004" name="Nature">
        <title>Genome duplication in the teleost fish Tetraodon nigroviridis reveals the early vertebrate proto-karyotype.</title>
        <authorList>
            <person name="Jaillon O."/>
            <person name="Aury J.-M."/>
            <person name="Brunet F."/>
            <person name="Petit J.-L."/>
            <person name="Stange-Thomann N."/>
            <person name="Mauceli E."/>
            <person name="Bouneau L."/>
            <person name="Fischer C."/>
            <person name="Ozouf-Costaz C."/>
            <person name="Bernot A."/>
            <person name="Nicaud S."/>
            <person name="Jaffe D."/>
            <person name="Fisher S."/>
            <person name="Lutfalla G."/>
            <person name="Dossat C."/>
            <person name="Segurens B."/>
            <person name="Dasilva C."/>
            <person name="Salanoubat M."/>
            <person name="Levy M."/>
            <person name="Boudet N."/>
            <person name="Castellano S."/>
            <person name="Anthouard V."/>
            <person name="Jubin C."/>
            <person name="Castelli V."/>
            <person name="Katinka M."/>
            <person name="Vacherie B."/>
            <person name="Biemont C."/>
            <person name="Skalli Z."/>
            <person name="Cattolico L."/>
            <person name="Poulain J."/>
            <person name="De Berardinis V."/>
            <person name="Cruaud C."/>
            <person name="Duprat S."/>
            <person name="Brottier P."/>
            <person name="Coutanceau J.-P."/>
            <person name="Gouzy J."/>
            <person name="Parra G."/>
            <person name="Lardier G."/>
            <person name="Chapple C."/>
            <person name="McKernan K.J."/>
            <person name="McEwan P."/>
            <person name="Bosak S."/>
            <person name="Kellis M."/>
            <person name="Volff J.-N."/>
            <person name="Guigo R."/>
            <person name="Zody M.C."/>
            <person name="Mesirov J."/>
            <person name="Lindblad-Toh K."/>
            <person name="Birren B."/>
            <person name="Nusbaum C."/>
            <person name="Kahn D."/>
            <person name="Robinson-Rechavi M."/>
            <person name="Laudet V."/>
            <person name="Schachter V."/>
            <person name="Quetier F."/>
            <person name="Saurin W."/>
            <person name="Scarpelli C."/>
            <person name="Wincker P."/>
            <person name="Lander E.S."/>
            <person name="Weissenbach J."/>
            <person name="Roest Crollius H."/>
        </authorList>
    </citation>
    <scope>NUCLEOTIDE SEQUENCE [LARGE SCALE GENOMIC DNA]</scope>
</reference>
<dbReference type="AlphaFoldDB" id="Q4SRQ8"/>
<protein>
    <submittedName>
        <fullName evidence="3">(spotted green pufferfish) hypothetical protein</fullName>
    </submittedName>
</protein>
<dbReference type="KEGG" id="tng:GSTEN00013796G001"/>
<dbReference type="InterPro" id="IPR007052">
    <property type="entry name" value="CS_dom"/>
</dbReference>
<dbReference type="Gene3D" id="2.60.40.790">
    <property type="match status" value="1"/>
</dbReference>
<feature type="region of interest" description="Disordered" evidence="1">
    <location>
        <begin position="229"/>
        <end position="257"/>
    </location>
</feature>
<organism evidence="3">
    <name type="scientific">Tetraodon nigroviridis</name>
    <name type="common">Spotted green pufferfish</name>
    <name type="synonym">Chelonodon nigroviridis</name>
    <dbReference type="NCBI Taxonomy" id="99883"/>
    <lineage>
        <taxon>Eukaryota</taxon>
        <taxon>Metazoa</taxon>
        <taxon>Chordata</taxon>
        <taxon>Craniata</taxon>
        <taxon>Vertebrata</taxon>
        <taxon>Euteleostomi</taxon>
        <taxon>Actinopterygii</taxon>
        <taxon>Neopterygii</taxon>
        <taxon>Teleostei</taxon>
        <taxon>Neoteleostei</taxon>
        <taxon>Acanthomorphata</taxon>
        <taxon>Eupercaria</taxon>
        <taxon>Tetraodontiformes</taxon>
        <taxon>Tetradontoidea</taxon>
        <taxon>Tetraodontidae</taxon>
        <taxon>Tetraodon</taxon>
    </lineage>
</organism>
<feature type="region of interest" description="Disordered" evidence="1">
    <location>
        <begin position="156"/>
        <end position="209"/>
    </location>
</feature>
<dbReference type="GO" id="GO:0036159">
    <property type="term" value="P:inner dynein arm assembly"/>
    <property type="evidence" value="ECO:0007669"/>
    <property type="project" value="TreeGrafter"/>
</dbReference>
<dbReference type="PROSITE" id="PS51203">
    <property type="entry name" value="CS"/>
    <property type="match status" value="1"/>
</dbReference>
<dbReference type="EMBL" id="CAAE01014503">
    <property type="protein sequence ID" value="CAF96674.1"/>
    <property type="molecule type" value="Genomic_DNA"/>
</dbReference>
<dbReference type="GO" id="GO:0003351">
    <property type="term" value="P:epithelial cilium movement involved in extracellular fluid movement"/>
    <property type="evidence" value="ECO:0007669"/>
    <property type="project" value="TreeGrafter"/>
</dbReference>